<dbReference type="InterPro" id="IPR007048">
    <property type="entry name" value="IraD/Gp25-like"/>
</dbReference>
<sequence>MTAIAFRTGIDRRTGKILTGWEHVRQSLGVIWLTRFNARVMRLDFGSDLRSWLAEDITTATALGLYNDLITAAHTWEPEYRNKEMQLVRLTREGGLGLRHAGLYYPEGRLGNYTIALPVGGKIALTARYLQGRQAA</sequence>
<dbReference type="AlphaFoldDB" id="A0A212LD02"/>
<protein>
    <submittedName>
        <fullName evidence="2">Putative phage gp25 protein</fullName>
    </submittedName>
</protein>
<dbReference type="Gene3D" id="3.10.450.40">
    <property type="match status" value="1"/>
</dbReference>
<evidence type="ECO:0000313" key="2">
    <source>
        <dbReference type="EMBL" id="SCM75442.1"/>
    </source>
</evidence>
<dbReference type="RefSeq" id="WP_100081256.1">
    <property type="nucleotide sequence ID" value="NZ_LT608334.1"/>
</dbReference>
<feature type="domain" description="IraD/Gp25-like" evidence="1">
    <location>
        <begin position="22"/>
        <end position="87"/>
    </location>
</feature>
<organism evidence="2">
    <name type="scientific">uncultured Pleomorphomonas sp</name>
    <dbReference type="NCBI Taxonomy" id="442121"/>
    <lineage>
        <taxon>Bacteria</taxon>
        <taxon>Pseudomonadati</taxon>
        <taxon>Pseudomonadota</taxon>
        <taxon>Alphaproteobacteria</taxon>
        <taxon>Hyphomicrobiales</taxon>
        <taxon>Pleomorphomonadaceae</taxon>
        <taxon>Pleomorphomonas</taxon>
        <taxon>environmental samples</taxon>
    </lineage>
</organism>
<accession>A0A212LD02</accession>
<evidence type="ECO:0000259" key="1">
    <source>
        <dbReference type="Pfam" id="PF04965"/>
    </source>
</evidence>
<dbReference type="EMBL" id="FMJD01000006">
    <property type="protein sequence ID" value="SCM75442.1"/>
    <property type="molecule type" value="Genomic_DNA"/>
</dbReference>
<reference evidence="2" key="1">
    <citation type="submission" date="2016-08" db="EMBL/GenBank/DDBJ databases">
        <authorList>
            <person name="Seilhamer J.J."/>
        </authorList>
    </citation>
    <scope>NUCLEOTIDE SEQUENCE</scope>
    <source>
        <strain evidence="2">86</strain>
    </source>
</reference>
<proteinExistence type="predicted"/>
<name>A0A212LD02_9HYPH</name>
<dbReference type="SUPFAM" id="SSF160719">
    <property type="entry name" value="gpW/gp25-like"/>
    <property type="match status" value="1"/>
</dbReference>
<dbReference type="Pfam" id="PF04965">
    <property type="entry name" value="GPW_gp25"/>
    <property type="match status" value="1"/>
</dbReference>
<gene>
    <name evidence="2" type="ORF">KL86PLE_20110</name>
</gene>